<organism evidence="3 4">
    <name type="scientific">Athelia psychrophila</name>
    <dbReference type="NCBI Taxonomy" id="1759441"/>
    <lineage>
        <taxon>Eukaryota</taxon>
        <taxon>Fungi</taxon>
        <taxon>Dikarya</taxon>
        <taxon>Basidiomycota</taxon>
        <taxon>Agaricomycotina</taxon>
        <taxon>Agaricomycetes</taxon>
        <taxon>Agaricomycetidae</taxon>
        <taxon>Atheliales</taxon>
        <taxon>Atheliaceae</taxon>
        <taxon>Athelia</taxon>
    </lineage>
</organism>
<feature type="region of interest" description="Disordered" evidence="2">
    <location>
        <begin position="117"/>
        <end position="182"/>
    </location>
</feature>
<feature type="compositionally biased region" description="Basic and acidic residues" evidence="2">
    <location>
        <begin position="890"/>
        <end position="903"/>
    </location>
</feature>
<feature type="compositionally biased region" description="Basic and acidic residues" evidence="2">
    <location>
        <begin position="119"/>
        <end position="133"/>
    </location>
</feature>
<dbReference type="Proteomes" id="UP000076532">
    <property type="component" value="Unassembled WGS sequence"/>
</dbReference>
<dbReference type="STRING" id="436010.A0A165WLV2"/>
<evidence type="ECO:0000313" key="4">
    <source>
        <dbReference type="Proteomes" id="UP000076532"/>
    </source>
</evidence>
<feature type="region of interest" description="Disordered" evidence="2">
    <location>
        <begin position="854"/>
        <end position="930"/>
    </location>
</feature>
<evidence type="ECO:0000256" key="2">
    <source>
        <dbReference type="SAM" id="MobiDB-lite"/>
    </source>
</evidence>
<reference evidence="3 4" key="1">
    <citation type="journal article" date="2016" name="Mol. Biol. Evol.">
        <title>Comparative Genomics of Early-Diverging Mushroom-Forming Fungi Provides Insights into the Origins of Lignocellulose Decay Capabilities.</title>
        <authorList>
            <person name="Nagy L.G."/>
            <person name="Riley R."/>
            <person name="Tritt A."/>
            <person name="Adam C."/>
            <person name="Daum C."/>
            <person name="Floudas D."/>
            <person name="Sun H."/>
            <person name="Yadav J.S."/>
            <person name="Pangilinan J."/>
            <person name="Larsson K.H."/>
            <person name="Matsuura K."/>
            <person name="Barry K."/>
            <person name="Labutti K."/>
            <person name="Kuo R."/>
            <person name="Ohm R.A."/>
            <person name="Bhattacharya S.S."/>
            <person name="Shirouzu T."/>
            <person name="Yoshinaga Y."/>
            <person name="Martin F.M."/>
            <person name="Grigoriev I.V."/>
            <person name="Hibbett D.S."/>
        </authorList>
    </citation>
    <scope>NUCLEOTIDE SEQUENCE [LARGE SCALE GENOMIC DNA]</scope>
    <source>
        <strain evidence="3 4">CBS 109695</strain>
    </source>
</reference>
<feature type="coiled-coil region" evidence="1">
    <location>
        <begin position="677"/>
        <end position="711"/>
    </location>
</feature>
<name>A0A165WLV2_9AGAM</name>
<evidence type="ECO:0000256" key="1">
    <source>
        <dbReference type="SAM" id="Coils"/>
    </source>
</evidence>
<feature type="region of interest" description="Disordered" evidence="2">
    <location>
        <begin position="523"/>
        <end position="554"/>
    </location>
</feature>
<protein>
    <submittedName>
        <fullName evidence="3">Uncharacterized protein</fullName>
    </submittedName>
</protein>
<keyword evidence="4" id="KW-1185">Reference proteome</keyword>
<sequence length="1088" mass="120092">MSPTATFRFEITYTASTARDLASGSLSRCDHSEMFMADLKAIGVNLPQFDALEKKESTISFRFKPTHRTESQHKRYLAVAANQNIDLRVLNAKTKRSIKNEDQLAWKTSISISAPWAENAKKRAHSDLEEVGERQPAPESPRKRLRSTLEPQENKQGGILEDSAETPIKSYPSPLTSTTIPEPSEALLSTLEPKDISEKIPHNPTLISPSELSSASKISISLASNFTKAPLAGPGVNALRAYSKSKEVDRLTRELRDVSAAFAARESNIIKQLEEFGVRASPTTTSTSALAADTKPSTEDLGYQLGTTGNIKLHCSFLFGHHYIGDPQAIPATSGLGFKLARYLNAGTSTILTAMPPPATYRFEITYTAYTARDLVSGFLSRQQYNEMFMADLTAIGVDRPQYHALEKTESAISFLYKPTSRTQTQHKRYLAVAANQNIDLRILNAKTKNSIGLIACDPMINNDRQIWETATSILSQPSAENSKKRKHFELQEAGQRQPFPENAPRKRLRSTWPIDVEPQESNQAGILEESAETSINGYPSPPRSAMVSESSEALLPTIEPKDISEKISLDSAPIPPSEVPIASKISISLTSKATTDAPPGPRINPLCANSKKQEVNRLTRELWDVRRESAASAAREANIIEQLEKVGVHASPATTSTKVPPGVDSDPSTEAEGPEFVELKRRLRESNDNCNEEKRRRALAEQCLDDVKRECNAPFVVPSLLKAFIHLSKVSHLAGEAVSSPTPMHPEWFFSLHYTGLKAEKLQSGSLSHDLVCRLFLDDLRELRAGSVKQEKITQMGDTVGLNHVLPMHNPSGSPQHRRYSKVAKLQNSDPIIIQAMRRQEIVLITYDEIGSRSTQGKPGLSGSVSPRKRARNDFPSESNSRWTEPEPDERYHKRSRFDSYRQESSGPLESNYIRAGSTSASTVEDYGPISTTPLAQRIELDDDISRPVHESPTMPLPSSAESSVNEAADKTKINWLHGELREIRADIYASRVRERLVSQELKTLGAPAPASPLESDLTEALKAAEDALHTERAQHQLAKRQLEDIERERRSPFVVPALLKAFLRIADLSHAVGATTANSNGGGTGR</sequence>
<feature type="coiled-coil region" evidence="1">
    <location>
        <begin position="1023"/>
        <end position="1050"/>
    </location>
</feature>
<evidence type="ECO:0000313" key="3">
    <source>
        <dbReference type="EMBL" id="KZP07735.1"/>
    </source>
</evidence>
<accession>A0A165WLV2</accession>
<dbReference type="EMBL" id="KV417741">
    <property type="protein sequence ID" value="KZP07735.1"/>
    <property type="molecule type" value="Genomic_DNA"/>
</dbReference>
<proteinExistence type="predicted"/>
<feature type="region of interest" description="Disordered" evidence="2">
    <location>
        <begin position="477"/>
        <end position="507"/>
    </location>
</feature>
<dbReference type="AlphaFoldDB" id="A0A165WLV2"/>
<feature type="region of interest" description="Disordered" evidence="2">
    <location>
        <begin position="652"/>
        <end position="676"/>
    </location>
</feature>
<gene>
    <name evidence="3" type="ORF">FIBSPDRAFT_939345</name>
</gene>
<dbReference type="OrthoDB" id="3070390at2759"/>
<keyword evidence="1" id="KW-0175">Coiled coil</keyword>